<dbReference type="GO" id="GO:0006850">
    <property type="term" value="P:pyruvate import into mitochondria"/>
    <property type="evidence" value="ECO:0007669"/>
    <property type="project" value="InterPro"/>
</dbReference>
<comment type="similarity">
    <text evidence="2 9">Belongs to the mitochondrial pyruvate carrier (MPC) (TC 2.A.105) family.</text>
</comment>
<dbReference type="EMBL" id="CADCXV010000728">
    <property type="protein sequence ID" value="CAB0033911.1"/>
    <property type="molecule type" value="Genomic_DNA"/>
</dbReference>
<keyword evidence="4" id="KW-0812">Transmembrane</keyword>
<comment type="function">
    <text evidence="9">Mediates the uptake of pyruvate into mitochondria.</text>
</comment>
<keyword evidence="8" id="KW-0472">Membrane</keyword>
<dbReference type="Pfam" id="PF03650">
    <property type="entry name" value="MPC"/>
    <property type="match status" value="1"/>
</dbReference>
<keyword evidence="5 9" id="KW-0999">Mitochondrion inner membrane</keyword>
<dbReference type="AlphaFoldDB" id="A0A6H5IGQ1"/>
<accession>A0A6H5IGQ1</accession>
<evidence type="ECO:0000256" key="8">
    <source>
        <dbReference type="ARBA" id="ARBA00023136"/>
    </source>
</evidence>
<evidence type="ECO:0000256" key="1">
    <source>
        <dbReference type="ARBA" id="ARBA00004448"/>
    </source>
</evidence>
<gene>
    <name evidence="10" type="ORF">TBRA_LOCUS5809</name>
</gene>
<evidence type="ECO:0000256" key="5">
    <source>
        <dbReference type="ARBA" id="ARBA00022792"/>
    </source>
</evidence>
<evidence type="ECO:0000256" key="3">
    <source>
        <dbReference type="ARBA" id="ARBA00022448"/>
    </source>
</evidence>
<dbReference type="Proteomes" id="UP000479190">
    <property type="component" value="Unassembled WGS sequence"/>
</dbReference>
<keyword evidence="3 9" id="KW-0813">Transport</keyword>
<dbReference type="OrthoDB" id="1697690at2759"/>
<organism evidence="10 11">
    <name type="scientific">Trichogramma brassicae</name>
    <dbReference type="NCBI Taxonomy" id="86971"/>
    <lineage>
        <taxon>Eukaryota</taxon>
        <taxon>Metazoa</taxon>
        <taxon>Ecdysozoa</taxon>
        <taxon>Arthropoda</taxon>
        <taxon>Hexapoda</taxon>
        <taxon>Insecta</taxon>
        <taxon>Pterygota</taxon>
        <taxon>Neoptera</taxon>
        <taxon>Endopterygota</taxon>
        <taxon>Hymenoptera</taxon>
        <taxon>Apocrita</taxon>
        <taxon>Proctotrupomorpha</taxon>
        <taxon>Chalcidoidea</taxon>
        <taxon>Trichogrammatidae</taxon>
        <taxon>Trichogramma</taxon>
    </lineage>
</organism>
<evidence type="ECO:0000256" key="9">
    <source>
        <dbReference type="RuleBase" id="RU363100"/>
    </source>
</evidence>
<protein>
    <recommendedName>
        <fullName evidence="9">Mitochondrial pyruvate carrier</fullName>
    </recommendedName>
</protein>
<keyword evidence="6" id="KW-1133">Transmembrane helix</keyword>
<keyword evidence="7 9" id="KW-0496">Mitochondrion</keyword>
<evidence type="ECO:0000256" key="2">
    <source>
        <dbReference type="ARBA" id="ARBA00006416"/>
    </source>
</evidence>
<evidence type="ECO:0000313" key="11">
    <source>
        <dbReference type="Proteomes" id="UP000479190"/>
    </source>
</evidence>
<dbReference type="GO" id="GO:0005743">
    <property type="term" value="C:mitochondrial inner membrane"/>
    <property type="evidence" value="ECO:0007669"/>
    <property type="project" value="UniProtKB-SubCell"/>
</dbReference>
<dbReference type="InterPro" id="IPR005336">
    <property type="entry name" value="MPC"/>
</dbReference>
<name>A0A6H5IGQ1_9HYME</name>
<proteinExistence type="inferred from homology"/>
<evidence type="ECO:0000256" key="4">
    <source>
        <dbReference type="ARBA" id="ARBA00022692"/>
    </source>
</evidence>
<dbReference type="PANTHER" id="PTHR14154">
    <property type="entry name" value="UPF0041 BRAIN PROTEIN 44-RELATED"/>
    <property type="match status" value="1"/>
</dbReference>
<comment type="subcellular location">
    <subcellularLocation>
        <location evidence="1 9">Mitochondrion inner membrane</location>
        <topology evidence="1 9">Multi-pass membrane protein</topology>
    </subcellularLocation>
</comment>
<evidence type="ECO:0000256" key="6">
    <source>
        <dbReference type="ARBA" id="ARBA00022989"/>
    </source>
</evidence>
<sequence length="106" mass="12704">MNRIKKLFASKETRDYFMSTHFWGPAANWLIPIAAIADIKRDPKYISGKMTFALCLYSLCFMRFAWKVQPRNLLLLGCHFTNEGAQLTQYYRFLEYNYWTKKDEQK</sequence>
<evidence type="ECO:0000256" key="7">
    <source>
        <dbReference type="ARBA" id="ARBA00023128"/>
    </source>
</evidence>
<keyword evidence="11" id="KW-1185">Reference proteome</keyword>
<reference evidence="10 11" key="1">
    <citation type="submission" date="2020-02" db="EMBL/GenBank/DDBJ databases">
        <authorList>
            <person name="Ferguson B K."/>
        </authorList>
    </citation>
    <scope>NUCLEOTIDE SEQUENCE [LARGE SCALE GENOMIC DNA]</scope>
</reference>
<evidence type="ECO:0000313" key="10">
    <source>
        <dbReference type="EMBL" id="CAB0033911.1"/>
    </source>
</evidence>